<evidence type="ECO:0000313" key="3">
    <source>
        <dbReference type="Proteomes" id="UP000032360"/>
    </source>
</evidence>
<dbReference type="SUPFAM" id="SSF46689">
    <property type="entry name" value="Homeodomain-like"/>
    <property type="match status" value="1"/>
</dbReference>
<feature type="compositionally biased region" description="Polar residues" evidence="1">
    <location>
        <begin position="10"/>
        <end position="22"/>
    </location>
</feature>
<dbReference type="AlphaFoldDB" id="A0A0D8HJB3"/>
<dbReference type="InterPro" id="IPR009057">
    <property type="entry name" value="Homeodomain-like_sf"/>
</dbReference>
<evidence type="ECO:0000313" key="2">
    <source>
        <dbReference type="EMBL" id="KJF18060.1"/>
    </source>
</evidence>
<dbReference type="Proteomes" id="UP000032360">
    <property type="component" value="Unassembled WGS sequence"/>
</dbReference>
<evidence type="ECO:0000256" key="1">
    <source>
        <dbReference type="SAM" id="MobiDB-lite"/>
    </source>
</evidence>
<dbReference type="STRING" id="1280514.AXFE_11590"/>
<sequence>MVKEWPVRSPASNYKTEGPNQQVQNRLTFEQITELVADYQDGSTILDLVETFGIHRTTVLRHLKYKQIPRRRSRMNQIEIEKAVRLYTLGQSCESIAFELRVGASTIRRALKKAGVELRNRVSS</sequence>
<dbReference type="Gene3D" id="1.10.10.60">
    <property type="entry name" value="Homeodomain-like"/>
    <property type="match status" value="2"/>
</dbReference>
<name>A0A0D8HJB3_9ACTN</name>
<comment type="caution">
    <text evidence="2">The sequence shown here is derived from an EMBL/GenBank/DDBJ whole genome shotgun (WGS) entry which is preliminary data.</text>
</comment>
<proteinExistence type="predicted"/>
<organism evidence="2 3">
    <name type="scientific">Acidithrix ferrooxidans</name>
    <dbReference type="NCBI Taxonomy" id="1280514"/>
    <lineage>
        <taxon>Bacteria</taxon>
        <taxon>Bacillati</taxon>
        <taxon>Actinomycetota</taxon>
        <taxon>Acidimicrobiia</taxon>
        <taxon>Acidimicrobiales</taxon>
        <taxon>Acidimicrobiaceae</taxon>
        <taxon>Acidithrix</taxon>
    </lineage>
</organism>
<protein>
    <submittedName>
        <fullName evidence="2">Helix-turn-helix domain of resolvase</fullName>
    </submittedName>
</protein>
<keyword evidence="3" id="KW-1185">Reference proteome</keyword>
<reference evidence="2 3" key="1">
    <citation type="submission" date="2015-01" db="EMBL/GenBank/DDBJ databases">
        <title>Draft genome of the acidophilic iron oxidizer Acidithrix ferrooxidans strain Py-F3.</title>
        <authorList>
            <person name="Poehlein A."/>
            <person name="Eisen S."/>
            <person name="Schloemann M."/>
            <person name="Johnson B.D."/>
            <person name="Daniel R."/>
            <person name="Muehling M."/>
        </authorList>
    </citation>
    <scope>NUCLEOTIDE SEQUENCE [LARGE SCALE GENOMIC DNA]</scope>
    <source>
        <strain evidence="2 3">Py-F3</strain>
    </source>
</reference>
<dbReference type="EMBL" id="JXYS01000026">
    <property type="protein sequence ID" value="KJF18060.1"/>
    <property type="molecule type" value="Genomic_DNA"/>
</dbReference>
<feature type="region of interest" description="Disordered" evidence="1">
    <location>
        <begin position="1"/>
        <end position="22"/>
    </location>
</feature>
<gene>
    <name evidence="2" type="ORF">AXFE_11590</name>
</gene>
<dbReference type="OrthoDB" id="4555585at2"/>
<accession>A0A0D8HJB3</accession>
<dbReference type="RefSeq" id="WP_052604925.1">
    <property type="nucleotide sequence ID" value="NZ_JXYS01000026.1"/>
</dbReference>